<reference evidence="3" key="1">
    <citation type="submission" date="2022-10" db="EMBL/GenBank/DDBJ databases">
        <title>The complete genomes of actinobacterial strains from the NBC collection.</title>
        <authorList>
            <person name="Joergensen T.S."/>
            <person name="Alvarez Arevalo M."/>
            <person name="Sterndorff E.B."/>
            <person name="Faurdal D."/>
            <person name="Vuksanovic O."/>
            <person name="Mourched A.-S."/>
            <person name="Charusanti P."/>
            <person name="Shaw S."/>
            <person name="Blin K."/>
            <person name="Weber T."/>
        </authorList>
    </citation>
    <scope>NUCLEOTIDE SEQUENCE</scope>
    <source>
        <strain evidence="3">NBC_01393</strain>
    </source>
</reference>
<accession>A0AAU3HRS2</accession>
<feature type="domain" description="Winged helix-turn helix" evidence="2">
    <location>
        <begin position="89"/>
        <end position="142"/>
    </location>
</feature>
<evidence type="ECO:0000259" key="2">
    <source>
        <dbReference type="Pfam" id="PF13592"/>
    </source>
</evidence>
<gene>
    <name evidence="3" type="ORF">OG699_02120</name>
</gene>
<organism evidence="3">
    <name type="scientific">Streptomyces sp. NBC_01393</name>
    <dbReference type="NCBI Taxonomy" id="2903851"/>
    <lineage>
        <taxon>Bacteria</taxon>
        <taxon>Bacillati</taxon>
        <taxon>Actinomycetota</taxon>
        <taxon>Actinomycetes</taxon>
        <taxon>Kitasatosporales</taxon>
        <taxon>Streptomycetaceae</taxon>
        <taxon>Streptomyces</taxon>
    </lineage>
</organism>
<sequence>MAAAAAGRRAEGCCARGFEQGIKPLDVARRLRVGEKSAYQWHESWRDSGAGALNSLGPSGSRRRPSPRCLEKPTAYLEQGPAAHGWVEDRAWTAARAAPLIGGKSHVSYSASGTTRLTRRLGFSPQVPVRRVAEQAVTTWKEATWDEVKESGRTAGATSASRTRRTLSVGRPRGVAGADVA</sequence>
<evidence type="ECO:0000313" key="3">
    <source>
        <dbReference type="EMBL" id="WTZ06908.1"/>
    </source>
</evidence>
<dbReference type="InterPro" id="IPR025959">
    <property type="entry name" value="Winged_HTH_dom"/>
</dbReference>
<feature type="region of interest" description="Disordered" evidence="1">
    <location>
        <begin position="150"/>
        <end position="181"/>
    </location>
</feature>
<dbReference type="SUPFAM" id="SSF46689">
    <property type="entry name" value="Homeodomain-like"/>
    <property type="match status" value="1"/>
</dbReference>
<name>A0AAU3HRS2_9ACTN</name>
<dbReference type="Pfam" id="PF13592">
    <property type="entry name" value="HTH_33"/>
    <property type="match status" value="1"/>
</dbReference>
<dbReference type="AlphaFoldDB" id="A0AAU3HRS2"/>
<dbReference type="EMBL" id="CP109546">
    <property type="protein sequence ID" value="WTZ06908.1"/>
    <property type="molecule type" value="Genomic_DNA"/>
</dbReference>
<protein>
    <submittedName>
        <fullName evidence="3">Winged helix-turn-helix domain-containing protein</fullName>
    </submittedName>
</protein>
<evidence type="ECO:0000256" key="1">
    <source>
        <dbReference type="SAM" id="MobiDB-lite"/>
    </source>
</evidence>
<proteinExistence type="predicted"/>
<dbReference type="InterPro" id="IPR009057">
    <property type="entry name" value="Homeodomain-like_sf"/>
</dbReference>